<keyword evidence="2" id="KW-1185">Reference proteome</keyword>
<dbReference type="KEGG" id="lck:HN018_23160"/>
<dbReference type="SUPFAM" id="SSF109604">
    <property type="entry name" value="HD-domain/PDEase-like"/>
    <property type="match status" value="1"/>
</dbReference>
<accession>A0A6M8HWZ8</accession>
<dbReference type="AlphaFoldDB" id="A0A6M8HWZ8"/>
<dbReference type="Proteomes" id="UP000500767">
    <property type="component" value="Plasmid unnamed1"/>
</dbReference>
<sequence>MQAPLTKPHLGKDFAALTQRLQHAIAVRYRLPDWSHEDYLLHKRADHLAAASEALHVAGWARDAVHEMLGICMSPVMTDPMPCLEGCLPWQPWAPRRAAAVFLAKLRELVGADSLEAPADLTAAVEREAILARLGADSNECGH</sequence>
<name>A0A6M8HWZ8_9PROT</name>
<dbReference type="Gene3D" id="1.10.3210.10">
    <property type="entry name" value="Hypothetical protein af1432"/>
    <property type="match status" value="1"/>
</dbReference>
<protein>
    <submittedName>
        <fullName evidence="1">Uncharacterized protein</fullName>
    </submittedName>
</protein>
<keyword evidence="1" id="KW-0614">Plasmid</keyword>
<organism evidence="1 2">
    <name type="scientific">Lichenicola cladoniae</name>
    <dbReference type="NCBI Taxonomy" id="1484109"/>
    <lineage>
        <taxon>Bacteria</taxon>
        <taxon>Pseudomonadati</taxon>
        <taxon>Pseudomonadota</taxon>
        <taxon>Alphaproteobacteria</taxon>
        <taxon>Acetobacterales</taxon>
        <taxon>Acetobacteraceae</taxon>
        <taxon>Lichenicola</taxon>
    </lineage>
</organism>
<geneLocation type="plasmid" evidence="1 2">
    <name>unnamed1</name>
</geneLocation>
<dbReference type="RefSeq" id="WP_171836051.1">
    <property type="nucleotide sequence ID" value="NZ_CP053709.1"/>
</dbReference>
<evidence type="ECO:0000313" key="2">
    <source>
        <dbReference type="Proteomes" id="UP000500767"/>
    </source>
</evidence>
<evidence type="ECO:0000313" key="1">
    <source>
        <dbReference type="EMBL" id="QKE93094.1"/>
    </source>
</evidence>
<dbReference type="EMBL" id="CP053709">
    <property type="protein sequence ID" value="QKE93094.1"/>
    <property type="molecule type" value="Genomic_DNA"/>
</dbReference>
<reference evidence="1 2" key="1">
    <citation type="journal article" date="2014" name="World J. Microbiol. Biotechnol.">
        <title>Biodiversity and physiological characteristics of Antarctic and Arctic lichens-associated bacteria.</title>
        <authorList>
            <person name="Lee Y.M."/>
            <person name="Kim E.H."/>
            <person name="Lee H.K."/>
            <person name="Hong S.G."/>
        </authorList>
    </citation>
    <scope>NUCLEOTIDE SEQUENCE [LARGE SCALE GENOMIC DNA]</scope>
    <source>
        <strain evidence="1 2">PAMC 26569</strain>
        <plasmid evidence="1">unnamed1</plasmid>
    </source>
</reference>
<proteinExistence type="predicted"/>
<gene>
    <name evidence="1" type="ORF">HN018_23160</name>
</gene>